<dbReference type="AlphaFoldDB" id="Q8FNX4"/>
<dbReference type="GO" id="GO:0015969">
    <property type="term" value="P:guanosine tetraphosphate metabolic process"/>
    <property type="evidence" value="ECO:0007669"/>
    <property type="project" value="InterPro"/>
</dbReference>
<proteinExistence type="predicted"/>
<dbReference type="InterPro" id="IPR007685">
    <property type="entry name" value="RelA_SpoT"/>
</dbReference>
<sequence length="375" mass="42554">MTPTGGVRLRWVGVTHDKTLARFGSYYHEFRRSHPGVAEDFHAAIEELLTDGGVTYDRVSTRLKEWSSLKAKARKRGPDGALLYPDPRRDIHDMIGVRITTYHSTEIPVALKVLRDSFIVHKSVDKAKETRISGGFGYGSHHLILEVDETNEDLQDYVGLVFEVQVRTVLQHAWAEFEHDIRYKRSGIATGAADGTNGQLNPEVDRMFTLAAGLIELADQQFDQIAALKETRQTTDETVEITAETLPGVLAMLIGNRFPRPRSETYRFLEEILTVHGVTSVGALRELLDVTDIELLLKVMRYRFHPGQTRIIDDLLLKKFGQAHIDATAPKDAQPPQTKRRRQMKRKLEMMQQAHIAEQPSPLSAERNTEREQQL</sequence>
<feature type="domain" description="RelA/SpoT" evidence="2">
    <location>
        <begin position="61"/>
        <end position="189"/>
    </location>
</feature>
<reference evidence="3 4" key="1">
    <citation type="journal article" date="2003" name="Genome Res.">
        <title>Comparative complete genome sequence analysis of the amino acid replacements responsible for the thermostability of Corynebacterium efficiens.</title>
        <authorList>
            <person name="Nishio Y."/>
            <person name="Nakamura Y."/>
            <person name="Kawarabayasi Y."/>
            <person name="Usuda Y."/>
            <person name="Kimura E."/>
            <person name="Sugimoto S."/>
            <person name="Matsui K."/>
            <person name="Yamagishi A."/>
            <person name="Kikuchi H."/>
            <person name="Ikeo K."/>
            <person name="Gojobori T."/>
        </authorList>
    </citation>
    <scope>NUCLEOTIDE SEQUENCE [LARGE SCALE GENOMIC DNA]</scope>
    <source>
        <strain evidence="4">DSM 44549 / YS-314 / AJ 12310 / JCM 11189 / NBRC 100395</strain>
    </source>
</reference>
<keyword evidence="4" id="KW-1185">Reference proteome</keyword>
<dbReference type="PANTHER" id="PTHR41773">
    <property type="entry name" value="GTP PYROPHOSPHATASE-RELATED"/>
    <property type="match status" value="1"/>
</dbReference>
<evidence type="ECO:0000313" key="3">
    <source>
        <dbReference type="EMBL" id="BAC18829.1"/>
    </source>
</evidence>
<evidence type="ECO:0000256" key="1">
    <source>
        <dbReference type="SAM" id="MobiDB-lite"/>
    </source>
</evidence>
<evidence type="ECO:0000313" key="4">
    <source>
        <dbReference type="Proteomes" id="UP000001409"/>
    </source>
</evidence>
<dbReference type="InterPro" id="IPR043519">
    <property type="entry name" value="NT_sf"/>
</dbReference>
<dbReference type="STRING" id="196164.gene:10742447"/>
<dbReference type="GO" id="GO:0016301">
    <property type="term" value="F:kinase activity"/>
    <property type="evidence" value="ECO:0007669"/>
    <property type="project" value="UniProtKB-KW"/>
</dbReference>
<accession>Q8FNX4</accession>
<keyword evidence="3" id="KW-0808">Transferase</keyword>
<dbReference type="Proteomes" id="UP000001409">
    <property type="component" value="Chromosome"/>
</dbReference>
<dbReference type="SUPFAM" id="SSF81301">
    <property type="entry name" value="Nucleotidyltransferase"/>
    <property type="match status" value="1"/>
</dbReference>
<dbReference type="EMBL" id="BA000035">
    <property type="protein sequence ID" value="BAC18829.1"/>
    <property type="molecule type" value="Genomic_DNA"/>
</dbReference>
<dbReference type="Gene3D" id="1.10.287.860">
    <property type="entry name" value="Nucleotidyltransferase"/>
    <property type="match status" value="1"/>
</dbReference>
<dbReference type="SMART" id="SM00954">
    <property type="entry name" value="RelA_SpoT"/>
    <property type="match status" value="1"/>
</dbReference>
<dbReference type="Gene3D" id="3.30.460.10">
    <property type="entry name" value="Beta Polymerase, domain 2"/>
    <property type="match status" value="1"/>
</dbReference>
<dbReference type="CDD" id="cd05399">
    <property type="entry name" value="NT_Rel-Spo_like"/>
    <property type="match status" value="1"/>
</dbReference>
<keyword evidence="3" id="KW-0418">Kinase</keyword>
<feature type="region of interest" description="Disordered" evidence="1">
    <location>
        <begin position="326"/>
        <end position="375"/>
    </location>
</feature>
<protein>
    <submittedName>
        <fullName evidence="3">Putative GTP pyrophosphokinase</fullName>
    </submittedName>
</protein>
<dbReference type="Pfam" id="PF04607">
    <property type="entry name" value="RelA_SpoT"/>
    <property type="match status" value="1"/>
</dbReference>
<name>Q8FNX4_COREF</name>
<dbReference type="eggNOG" id="COG2357">
    <property type="taxonomic scope" value="Bacteria"/>
</dbReference>
<dbReference type="KEGG" id="cef:CE2019"/>
<dbReference type="HOGENOM" id="CLU_841224_0_0_11"/>
<evidence type="ECO:0000259" key="2">
    <source>
        <dbReference type="SMART" id="SM00954"/>
    </source>
</evidence>
<organism evidence="3 4">
    <name type="scientific">Corynebacterium efficiens (strain DSM 44549 / YS-314 / AJ 12310 / JCM 11189 / NBRC 100395)</name>
    <dbReference type="NCBI Taxonomy" id="196164"/>
    <lineage>
        <taxon>Bacteria</taxon>
        <taxon>Bacillati</taxon>
        <taxon>Actinomycetota</taxon>
        <taxon>Actinomycetes</taxon>
        <taxon>Mycobacteriales</taxon>
        <taxon>Corynebacteriaceae</taxon>
        <taxon>Corynebacterium</taxon>
    </lineage>
</organism>
<dbReference type="PANTHER" id="PTHR41773:SF1">
    <property type="entry name" value="RELA_SPOT DOMAIN-CONTAINING PROTEIN"/>
    <property type="match status" value="1"/>
</dbReference>